<comment type="caution">
    <text evidence="5">The sequence shown here is derived from an EMBL/GenBank/DDBJ whole genome shotgun (WGS) entry which is preliminary data.</text>
</comment>
<evidence type="ECO:0008006" key="8">
    <source>
        <dbReference type="Google" id="ProtNLM"/>
    </source>
</evidence>
<evidence type="ECO:0000313" key="5">
    <source>
        <dbReference type="EMBL" id="PEG37972.1"/>
    </source>
</evidence>
<reference evidence="4 7" key="2">
    <citation type="journal article" date="2019" name="Emerg. Microbes Infect.">
        <title>Comprehensive subspecies identification of 175 nontuberculous mycobacteria species based on 7547 genomic profiles.</title>
        <authorList>
            <person name="Matsumoto Y."/>
            <person name="Kinjo T."/>
            <person name="Motooka D."/>
            <person name="Nabeya D."/>
            <person name="Jung N."/>
            <person name="Uechi K."/>
            <person name="Horii T."/>
            <person name="Iida T."/>
            <person name="Fujita J."/>
            <person name="Nakamura S."/>
        </authorList>
    </citation>
    <scope>NUCLEOTIDE SEQUENCE [LARGE SCALE GENOMIC DNA]</scope>
    <source>
        <strain evidence="4 7">JCM 6377</strain>
    </source>
</reference>
<organism evidence="5 6">
    <name type="scientific">Mycolicibacterium agri</name>
    <name type="common">Mycobacterium agri</name>
    <dbReference type="NCBI Taxonomy" id="36811"/>
    <lineage>
        <taxon>Bacteria</taxon>
        <taxon>Bacillati</taxon>
        <taxon>Actinomycetota</taxon>
        <taxon>Actinomycetes</taxon>
        <taxon>Mycobacteriales</taxon>
        <taxon>Mycobacteriaceae</taxon>
        <taxon>Mycolicibacterium</taxon>
    </lineage>
</organism>
<reference evidence="4" key="3">
    <citation type="submission" date="2020-02" db="EMBL/GenBank/DDBJ databases">
        <authorList>
            <person name="Matsumoto Y."/>
            <person name="Motooka D."/>
            <person name="Nakamura S."/>
        </authorList>
    </citation>
    <scope>NUCLEOTIDE SEQUENCE</scope>
    <source>
        <strain evidence="4">JCM 6377</strain>
    </source>
</reference>
<evidence type="ECO:0000313" key="4">
    <source>
        <dbReference type="EMBL" id="GFG55282.1"/>
    </source>
</evidence>
<dbReference type="PANTHER" id="PTHR16943">
    <property type="entry name" value="2-METHYLCITRATE DEHYDRATASE-RELATED"/>
    <property type="match status" value="1"/>
</dbReference>
<dbReference type="Pfam" id="PF03972">
    <property type="entry name" value="MmgE_PrpD_N"/>
    <property type="match status" value="1"/>
</dbReference>
<feature type="domain" description="MmgE/PrpD C-terminal" evidence="3">
    <location>
        <begin position="275"/>
        <end position="431"/>
    </location>
</feature>
<dbReference type="AlphaFoldDB" id="A0A2A7N1P8"/>
<dbReference type="InterPro" id="IPR045336">
    <property type="entry name" value="MmgE_PrpD_N"/>
</dbReference>
<dbReference type="SUPFAM" id="SSF103378">
    <property type="entry name" value="2-methylcitrate dehydratase PrpD"/>
    <property type="match status" value="1"/>
</dbReference>
<evidence type="ECO:0000259" key="3">
    <source>
        <dbReference type="Pfam" id="PF19305"/>
    </source>
</evidence>
<dbReference type="GO" id="GO:0016829">
    <property type="term" value="F:lyase activity"/>
    <property type="evidence" value="ECO:0007669"/>
    <property type="project" value="InterPro"/>
</dbReference>
<comment type="similarity">
    <text evidence="1">Belongs to the PrpD family.</text>
</comment>
<evidence type="ECO:0000313" key="7">
    <source>
        <dbReference type="Proteomes" id="UP000465302"/>
    </source>
</evidence>
<dbReference type="InterPro" id="IPR042188">
    <property type="entry name" value="MmgE/PrpD_sf_2"/>
</dbReference>
<name>A0A2A7N1P8_MYCAG</name>
<dbReference type="InterPro" id="IPR036148">
    <property type="entry name" value="MmgE/PrpD_sf"/>
</dbReference>
<reference evidence="5 6" key="1">
    <citation type="submission" date="2017-10" db="EMBL/GenBank/DDBJ databases">
        <title>The new phylogeny of genus Mycobacterium.</title>
        <authorList>
            <person name="Tortoli E."/>
            <person name="Trovato A."/>
            <person name="Cirillo D.M."/>
        </authorList>
    </citation>
    <scope>NUCLEOTIDE SEQUENCE [LARGE SCALE GENOMIC DNA]</scope>
    <source>
        <strain evidence="5 6">CCUG37673</strain>
    </source>
</reference>
<dbReference type="InterPro" id="IPR045337">
    <property type="entry name" value="MmgE_PrpD_C"/>
</dbReference>
<dbReference type="Proteomes" id="UP000220914">
    <property type="component" value="Unassembled WGS sequence"/>
</dbReference>
<dbReference type="OrthoDB" id="9797528at2"/>
<dbReference type="Proteomes" id="UP000465302">
    <property type="component" value="Unassembled WGS sequence"/>
</dbReference>
<dbReference type="Gene3D" id="3.30.1330.120">
    <property type="entry name" value="2-methylcitrate dehydratase PrpD"/>
    <property type="match status" value="1"/>
</dbReference>
<dbReference type="Pfam" id="PF19305">
    <property type="entry name" value="MmgE_PrpD_C"/>
    <property type="match status" value="1"/>
</dbReference>
<keyword evidence="6" id="KW-1185">Reference proteome</keyword>
<protein>
    <recommendedName>
        <fullName evidence="8">2-methylcitrate dehydratase</fullName>
    </recommendedName>
</protein>
<dbReference type="InterPro" id="IPR005656">
    <property type="entry name" value="MmgE_PrpD"/>
</dbReference>
<dbReference type="PANTHER" id="PTHR16943:SF8">
    <property type="entry name" value="2-METHYLCITRATE DEHYDRATASE"/>
    <property type="match status" value="1"/>
</dbReference>
<feature type="domain" description="MmgE/PrpD N-terminal" evidence="2">
    <location>
        <begin position="10"/>
        <end position="251"/>
    </location>
</feature>
<dbReference type="EMBL" id="PDCP01000023">
    <property type="protein sequence ID" value="PEG37972.1"/>
    <property type="molecule type" value="Genomic_DNA"/>
</dbReference>
<dbReference type="EMBL" id="BLKS01000004">
    <property type="protein sequence ID" value="GFG55282.1"/>
    <property type="molecule type" value="Genomic_DNA"/>
</dbReference>
<gene>
    <name evidence="5" type="ORF">CQY20_14765</name>
    <name evidence="4" type="ORF">MAGR_67230</name>
</gene>
<proteinExistence type="inferred from homology"/>
<accession>A0A2A7N1P8</accession>
<dbReference type="InterPro" id="IPR042183">
    <property type="entry name" value="MmgE/PrpD_sf_1"/>
</dbReference>
<evidence type="ECO:0000256" key="1">
    <source>
        <dbReference type="ARBA" id="ARBA00006174"/>
    </source>
</evidence>
<evidence type="ECO:0000313" key="6">
    <source>
        <dbReference type="Proteomes" id="UP000220914"/>
    </source>
</evidence>
<evidence type="ECO:0000259" key="2">
    <source>
        <dbReference type="Pfam" id="PF03972"/>
    </source>
</evidence>
<sequence length="459" mass="48486">MAAEISPQTRQLADHVSAALQTPLPANVVRKTKHHIIDTIAAMVSGAQLPPGRRGLAYVAQSHDGQATLIGGLRSSPVEAALANGISAHADETDDSHPRSISHPGCAVVPAALAVGEVAKRSGEEVLRAVATGYDVGTRVVLSLGTPVLNTESSGRSTHAYCSLFGAAGAAAVLYGLDEQQVRHTLSYAAQSASGVTSWVRDPNHVEKAFVFAGMPSSNGVRAAAMVASGCDGVPDVFSGVPNFLDALSTEVRRDELSDGLGERYEILHTNIKKFAVGSPAQAAVQAVLELVEEQPIDPTDVAQIRIVLPHDLARVVDERAMPDINCQYLVAGTLVDRGFTFAMAHDDDRMNDPTILALRECNELIPDPQRAGVRTADVTVTLRDGTSRQRFVGAVRGTVDDPMSDDEINAKAVDLMEPVLGRSTTETLLARLWSIEECADITDVTTPLLGAVLTEAGT</sequence>
<dbReference type="Gene3D" id="1.10.4100.10">
    <property type="entry name" value="2-methylcitrate dehydratase PrpD"/>
    <property type="match status" value="1"/>
</dbReference>
<dbReference type="RefSeq" id="WP_097940832.1">
    <property type="nucleotide sequence ID" value="NZ_BLKS01000004.1"/>
</dbReference>